<organism evidence="4 5">
    <name type="scientific">Paractinoplanes bogorensis</name>
    <dbReference type="NCBI Taxonomy" id="1610840"/>
    <lineage>
        <taxon>Bacteria</taxon>
        <taxon>Bacillati</taxon>
        <taxon>Actinomycetota</taxon>
        <taxon>Actinomycetes</taxon>
        <taxon>Micromonosporales</taxon>
        <taxon>Micromonosporaceae</taxon>
        <taxon>Paractinoplanes</taxon>
    </lineage>
</organism>
<feature type="signal peptide" evidence="2">
    <location>
        <begin position="1"/>
        <end position="27"/>
    </location>
</feature>
<evidence type="ECO:0000313" key="4">
    <source>
        <dbReference type="EMBL" id="MBU2664116.1"/>
    </source>
</evidence>
<accession>A0ABS5YM36</accession>
<feature type="compositionally biased region" description="Low complexity" evidence="1">
    <location>
        <begin position="20"/>
        <end position="69"/>
    </location>
</feature>
<dbReference type="EMBL" id="JAHKKG010000003">
    <property type="protein sequence ID" value="MBU2664116.1"/>
    <property type="molecule type" value="Genomic_DNA"/>
</dbReference>
<protein>
    <submittedName>
        <fullName evidence="4">DUF4232 domain-containing protein</fullName>
    </submittedName>
</protein>
<dbReference type="PROSITE" id="PS51257">
    <property type="entry name" value="PROKAR_LIPOPROTEIN"/>
    <property type="match status" value="1"/>
</dbReference>
<name>A0ABS5YM36_9ACTN</name>
<keyword evidence="5" id="KW-1185">Reference proteome</keyword>
<feature type="domain" description="DUF4232" evidence="3">
    <location>
        <begin position="75"/>
        <end position="209"/>
    </location>
</feature>
<dbReference type="InterPro" id="IPR025326">
    <property type="entry name" value="DUF4232"/>
</dbReference>
<proteinExistence type="predicted"/>
<dbReference type="Proteomes" id="UP001519654">
    <property type="component" value="Unassembled WGS sequence"/>
</dbReference>
<sequence>MNRLLAVAVVPVLLLGACSSSSGSSDAGPPASSSPAPASGDAGAGPAPTTSSPATSSPATSSPSPGASGRAMARCHTADLSITPGEGGAAAGTHSVNLVFTNKTSKTCSLYGYPGVSWVTGDNGTQVNSAFARESGDSGKATITLRAGGKAYALLLWPYYANYDSAQCKPVEVRGYRIYPPDETAAVFVSDPQTVCSAKGVGAGRVHPVSRAAG</sequence>
<evidence type="ECO:0000259" key="3">
    <source>
        <dbReference type="Pfam" id="PF14016"/>
    </source>
</evidence>
<gene>
    <name evidence="4" type="ORF">KOI35_11495</name>
</gene>
<evidence type="ECO:0000256" key="1">
    <source>
        <dbReference type="SAM" id="MobiDB-lite"/>
    </source>
</evidence>
<evidence type="ECO:0000313" key="5">
    <source>
        <dbReference type="Proteomes" id="UP001519654"/>
    </source>
</evidence>
<dbReference type="Pfam" id="PF14016">
    <property type="entry name" value="DUF4232"/>
    <property type="match status" value="1"/>
</dbReference>
<comment type="caution">
    <text evidence="4">The sequence shown here is derived from an EMBL/GenBank/DDBJ whole genome shotgun (WGS) entry which is preliminary data.</text>
</comment>
<dbReference type="RefSeq" id="WP_215786378.1">
    <property type="nucleotide sequence ID" value="NZ_JAHKKG010000003.1"/>
</dbReference>
<feature type="region of interest" description="Disordered" evidence="1">
    <location>
        <begin position="20"/>
        <end position="72"/>
    </location>
</feature>
<keyword evidence="2" id="KW-0732">Signal</keyword>
<feature type="chain" id="PRO_5045639417" evidence="2">
    <location>
        <begin position="28"/>
        <end position="214"/>
    </location>
</feature>
<reference evidence="4 5" key="1">
    <citation type="submission" date="2021-06" db="EMBL/GenBank/DDBJ databases">
        <title>Actinoplanes lichenicola sp. nov., and Actinoplanes ovalisporus sp. nov., isolated from lichen in Thailand.</title>
        <authorList>
            <person name="Saeng-In P."/>
            <person name="Kanchanasin P."/>
            <person name="Yuki M."/>
            <person name="Kudo T."/>
            <person name="Ohkuma M."/>
            <person name="Phongsopitanun W."/>
            <person name="Tanasupawat S."/>
        </authorList>
    </citation>
    <scope>NUCLEOTIDE SEQUENCE [LARGE SCALE GENOMIC DNA]</scope>
    <source>
        <strain evidence="4 5">NBRC 110975</strain>
    </source>
</reference>
<evidence type="ECO:0000256" key="2">
    <source>
        <dbReference type="SAM" id="SignalP"/>
    </source>
</evidence>